<dbReference type="AlphaFoldDB" id="A0A644U934"/>
<dbReference type="EMBL" id="VSSQ01000088">
    <property type="protein sequence ID" value="MPL75464.1"/>
    <property type="molecule type" value="Genomic_DNA"/>
</dbReference>
<dbReference type="PANTHER" id="PTHR42188:SF1">
    <property type="entry name" value="23S RRNA-SPECIFIC ENDONUCLEASE VAPC20"/>
    <property type="match status" value="1"/>
</dbReference>
<dbReference type="InterPro" id="IPR039018">
    <property type="entry name" value="VapC20-like"/>
</dbReference>
<evidence type="ECO:0000313" key="2">
    <source>
        <dbReference type="EMBL" id="MPL75464.1"/>
    </source>
</evidence>
<accession>A0A644U934</accession>
<gene>
    <name evidence="2" type="ORF">SDC9_21288</name>
</gene>
<dbReference type="InterPro" id="IPR029060">
    <property type="entry name" value="PIN-like_dom_sf"/>
</dbReference>
<dbReference type="GO" id="GO:0016075">
    <property type="term" value="P:rRNA catabolic process"/>
    <property type="evidence" value="ECO:0007669"/>
    <property type="project" value="TreeGrafter"/>
</dbReference>
<sequence>MRNLILIDTNFFISLLDKKDIHHKKAKKFLKKIENKEKIVTDGVLLESITLAGSLFGGKIATALYHNIKDNYNIYKTYHLLDKGMITHLKYDGNLSLVDTIMIETMKELDIHEILSFDSDFDNKDNVIRIH</sequence>
<organism evidence="2">
    <name type="scientific">bioreactor metagenome</name>
    <dbReference type="NCBI Taxonomy" id="1076179"/>
    <lineage>
        <taxon>unclassified sequences</taxon>
        <taxon>metagenomes</taxon>
        <taxon>ecological metagenomes</taxon>
    </lineage>
</organism>
<feature type="domain" description="PIN" evidence="1">
    <location>
        <begin position="5"/>
        <end position="125"/>
    </location>
</feature>
<comment type="caution">
    <text evidence="2">The sequence shown here is derived from an EMBL/GenBank/DDBJ whole genome shotgun (WGS) entry which is preliminary data.</text>
</comment>
<dbReference type="Pfam" id="PF01850">
    <property type="entry name" value="PIN"/>
    <property type="match status" value="1"/>
</dbReference>
<dbReference type="GO" id="GO:0004521">
    <property type="term" value="F:RNA endonuclease activity"/>
    <property type="evidence" value="ECO:0007669"/>
    <property type="project" value="InterPro"/>
</dbReference>
<proteinExistence type="predicted"/>
<protein>
    <recommendedName>
        <fullName evidence="1">PIN domain-containing protein</fullName>
    </recommendedName>
</protein>
<reference evidence="2" key="1">
    <citation type="submission" date="2019-08" db="EMBL/GenBank/DDBJ databases">
        <authorList>
            <person name="Kucharzyk K."/>
            <person name="Murdoch R.W."/>
            <person name="Higgins S."/>
            <person name="Loffler F."/>
        </authorList>
    </citation>
    <scope>NUCLEOTIDE SEQUENCE</scope>
</reference>
<name>A0A644U934_9ZZZZ</name>
<dbReference type="InterPro" id="IPR002716">
    <property type="entry name" value="PIN_dom"/>
</dbReference>
<dbReference type="Gene3D" id="3.40.50.1010">
    <property type="entry name" value="5'-nuclease"/>
    <property type="match status" value="1"/>
</dbReference>
<evidence type="ECO:0000259" key="1">
    <source>
        <dbReference type="Pfam" id="PF01850"/>
    </source>
</evidence>
<dbReference type="SUPFAM" id="SSF88723">
    <property type="entry name" value="PIN domain-like"/>
    <property type="match status" value="1"/>
</dbReference>
<dbReference type="PANTHER" id="PTHR42188">
    <property type="entry name" value="23S RRNA-SPECIFIC ENDONUCLEASE VAPC20"/>
    <property type="match status" value="1"/>
</dbReference>